<gene>
    <name evidence="2" type="ORF">BB558_002606</name>
</gene>
<dbReference type="EMBL" id="MBFU01000194">
    <property type="protein sequence ID" value="PWA01307.1"/>
    <property type="molecule type" value="Genomic_DNA"/>
</dbReference>
<accession>A0A2U1J898</accession>
<dbReference type="InterPro" id="IPR045136">
    <property type="entry name" value="Iah1-like"/>
</dbReference>
<feature type="domain" description="SGNH hydrolase-type esterase" evidence="1">
    <location>
        <begin position="14"/>
        <end position="251"/>
    </location>
</feature>
<comment type="caution">
    <text evidence="2">The sequence shown here is derived from an EMBL/GenBank/DDBJ whole genome shotgun (WGS) entry which is preliminary data.</text>
</comment>
<evidence type="ECO:0000313" key="2">
    <source>
        <dbReference type="EMBL" id="PWA01307.1"/>
    </source>
</evidence>
<dbReference type="Pfam" id="PF13472">
    <property type="entry name" value="Lipase_GDSL_2"/>
    <property type="match status" value="1"/>
</dbReference>
<evidence type="ECO:0000313" key="3">
    <source>
        <dbReference type="Proteomes" id="UP000245591"/>
    </source>
</evidence>
<keyword evidence="3" id="KW-1185">Reference proteome</keyword>
<dbReference type="InterPro" id="IPR013830">
    <property type="entry name" value="SGNH_hydro"/>
</dbReference>
<dbReference type="Proteomes" id="UP000245591">
    <property type="component" value="Unassembled WGS sequence"/>
</dbReference>
<dbReference type="CDD" id="cd01838">
    <property type="entry name" value="Isoamyl_acetate_hydrolase_like"/>
    <property type="match status" value="1"/>
</dbReference>
<dbReference type="Gene3D" id="3.40.50.1110">
    <property type="entry name" value="SGNH hydrolase"/>
    <property type="match status" value="1"/>
</dbReference>
<proteinExistence type="predicted"/>
<dbReference type="PANTHER" id="PTHR14209">
    <property type="entry name" value="ISOAMYL ACETATE-HYDROLYZING ESTERASE 1"/>
    <property type="match status" value="1"/>
</dbReference>
<organism evidence="2 3">
    <name type="scientific">Smittium angustum</name>
    <dbReference type="NCBI Taxonomy" id="133377"/>
    <lineage>
        <taxon>Eukaryota</taxon>
        <taxon>Fungi</taxon>
        <taxon>Fungi incertae sedis</taxon>
        <taxon>Zoopagomycota</taxon>
        <taxon>Kickxellomycotina</taxon>
        <taxon>Harpellomycetes</taxon>
        <taxon>Harpellales</taxon>
        <taxon>Legeriomycetaceae</taxon>
        <taxon>Smittium</taxon>
    </lineage>
</organism>
<sequence length="302" mass="34551">MPISDIPGYDNVIAFGGSSTEWCWNTKNSGWVAQLANRYSRRLDVFNRGFAGFNTRWSKHIFFSLFPEKSSSDESHESSDIQNSGDFPSFILKRFASKRKQKTLLVTIMLGVNDAALEFSPVHVPLEEFKQNMIEMILHVRDPSSKSYSPETKIVLITPLPVCEPMWEDNCLKRKTRMDRRESFTKKYVDATLEIGKALGVPVVNVFDGIKKEIEISKSKLLSEKSTTDTRWLGYNEFFLDGLHLNSKGNDILAKLLFESIDKNFPELQPKKMELFIPSAAEVIKFQHTQNLAQRNSLKSKL</sequence>
<reference evidence="2 3" key="1">
    <citation type="journal article" date="2018" name="MBio">
        <title>Comparative Genomics Reveals the Core Gene Toolbox for the Fungus-Insect Symbiosis.</title>
        <authorList>
            <person name="Wang Y."/>
            <person name="Stata M."/>
            <person name="Wang W."/>
            <person name="Stajich J.E."/>
            <person name="White M.M."/>
            <person name="Moncalvo J.M."/>
        </authorList>
    </citation>
    <scope>NUCLEOTIDE SEQUENCE [LARGE SCALE GENOMIC DNA]</scope>
    <source>
        <strain evidence="2 3">AUS-126-30</strain>
    </source>
</reference>
<name>A0A2U1J898_SMIAN</name>
<dbReference type="AlphaFoldDB" id="A0A2U1J898"/>
<evidence type="ECO:0000259" key="1">
    <source>
        <dbReference type="Pfam" id="PF13472"/>
    </source>
</evidence>
<dbReference type="PANTHER" id="PTHR14209:SF19">
    <property type="entry name" value="ISOAMYL ACETATE-HYDROLYZING ESTERASE 1 HOMOLOG"/>
    <property type="match status" value="1"/>
</dbReference>
<dbReference type="InterPro" id="IPR036514">
    <property type="entry name" value="SGNH_hydro_sf"/>
</dbReference>
<protein>
    <recommendedName>
        <fullName evidence="1">SGNH hydrolase-type esterase domain-containing protein</fullName>
    </recommendedName>
</protein>
<dbReference type="SUPFAM" id="SSF52266">
    <property type="entry name" value="SGNH hydrolase"/>
    <property type="match status" value="1"/>
</dbReference>